<dbReference type="InterPro" id="IPR013763">
    <property type="entry name" value="Cyclin-like_dom"/>
</dbReference>
<feature type="domain" description="Cyclin-like" evidence="2">
    <location>
        <begin position="144"/>
        <end position="228"/>
    </location>
</feature>
<dbReference type="SUPFAM" id="SSF47954">
    <property type="entry name" value="Cyclin-like"/>
    <property type="match status" value="2"/>
</dbReference>
<evidence type="ECO:0000259" key="2">
    <source>
        <dbReference type="SMART" id="SM00385"/>
    </source>
</evidence>
<dbReference type="CDD" id="cd20533">
    <property type="entry name" value="CYCLIN_CCNL_rpt2"/>
    <property type="match status" value="1"/>
</dbReference>
<keyword evidence="1" id="KW-0195">Cyclin</keyword>
<reference evidence="3" key="1">
    <citation type="submission" date="2022-07" db="EMBL/GenBank/DDBJ databases">
        <title>Evaluation of T. orientalis genome assembly methods using nanopore sequencing and analysis of variation between genomes.</title>
        <authorList>
            <person name="Yam J."/>
            <person name="Micallef M.L."/>
            <person name="Liu M."/>
            <person name="Djordjevic S.P."/>
            <person name="Bogema D.R."/>
            <person name="Jenkins C."/>
        </authorList>
    </citation>
    <scope>NUCLEOTIDE SEQUENCE</scope>
    <source>
        <strain evidence="3">Goon Nure</strain>
    </source>
</reference>
<dbReference type="GO" id="GO:0006357">
    <property type="term" value="P:regulation of transcription by RNA polymerase II"/>
    <property type="evidence" value="ECO:0007669"/>
    <property type="project" value="InterPro"/>
</dbReference>
<evidence type="ECO:0000313" key="3">
    <source>
        <dbReference type="EMBL" id="UKK00924.2"/>
    </source>
</evidence>
<comment type="similarity">
    <text evidence="1">Belongs to the cyclin family.</text>
</comment>
<dbReference type="PANTHER" id="PTHR10026">
    <property type="entry name" value="CYCLIN"/>
    <property type="match status" value="1"/>
</dbReference>
<evidence type="ECO:0000256" key="1">
    <source>
        <dbReference type="RuleBase" id="RU000383"/>
    </source>
</evidence>
<dbReference type="EMBL" id="CP056069">
    <property type="protein sequence ID" value="UKK00924.2"/>
    <property type="molecule type" value="Genomic_DNA"/>
</dbReference>
<dbReference type="InterPro" id="IPR043198">
    <property type="entry name" value="Cyclin/Ssn8"/>
</dbReference>
<dbReference type="PIRSF" id="PIRSF036580">
    <property type="entry name" value="Cyclin_L"/>
    <property type="match status" value="1"/>
</dbReference>
<name>A0A976MAM2_THEOR</name>
<dbReference type="SMART" id="SM00385">
    <property type="entry name" value="CYCLIN"/>
    <property type="match status" value="2"/>
</dbReference>
<dbReference type="Gene3D" id="1.10.472.10">
    <property type="entry name" value="Cyclin-like"/>
    <property type="match status" value="2"/>
</dbReference>
<dbReference type="Pfam" id="PF00134">
    <property type="entry name" value="Cyclin_N"/>
    <property type="match status" value="1"/>
</dbReference>
<dbReference type="InterPro" id="IPR036915">
    <property type="entry name" value="Cyclin-like_sf"/>
</dbReference>
<gene>
    <name evidence="3" type="ORF">MACK_001002</name>
</gene>
<dbReference type="Proteomes" id="UP000244811">
    <property type="component" value="Chromosome 1"/>
</dbReference>
<dbReference type="GO" id="GO:0016538">
    <property type="term" value="F:cyclin-dependent protein serine/threonine kinase regulator activity"/>
    <property type="evidence" value="ECO:0007669"/>
    <property type="project" value="InterPro"/>
</dbReference>
<organism evidence="3 4">
    <name type="scientific">Theileria orientalis</name>
    <dbReference type="NCBI Taxonomy" id="68886"/>
    <lineage>
        <taxon>Eukaryota</taxon>
        <taxon>Sar</taxon>
        <taxon>Alveolata</taxon>
        <taxon>Apicomplexa</taxon>
        <taxon>Aconoidasida</taxon>
        <taxon>Piroplasmida</taxon>
        <taxon>Theileriidae</taxon>
        <taxon>Theileria</taxon>
    </lineage>
</organism>
<protein>
    <submittedName>
        <fullName evidence="3">Cyclin</fullName>
    </submittedName>
</protein>
<dbReference type="InterPro" id="IPR006671">
    <property type="entry name" value="Cyclin_N"/>
</dbReference>
<evidence type="ECO:0000313" key="4">
    <source>
        <dbReference type="Proteomes" id="UP000244811"/>
    </source>
</evidence>
<feature type="domain" description="Cyclin-like" evidence="2">
    <location>
        <begin position="21"/>
        <end position="122"/>
    </location>
</feature>
<dbReference type="AlphaFoldDB" id="A0A976MAM2"/>
<proteinExistence type="inferred from homology"/>
<accession>A0A976MAM2</accession>
<sequence length="240" mass="27954">MPNQHQLDRESIQMLLAFGSDQIQKAGILLQLHAVTIASGQSILHKFYASHNLKEYNIKPTSAACCFLACKLEENHRKLEQVAKIFEFLRYYEDETKSYKYSLENENNLKKEILRIEREILVGFAFRVDKIMVLPHRYILQYTYALFRNLDKYTSHSVDKLAQRAWGYLNDSMRTSLCCEIKPGVIAAGCIYLSATSLGIPLKKETEWFKVFEATWEEIVKVCKEMDKLYAMGKPKYIEL</sequence>